<name>A0A371RKN7_9PROT</name>
<dbReference type="EMBL" id="QUQO01000001">
    <property type="protein sequence ID" value="RFB06025.1"/>
    <property type="molecule type" value="Genomic_DNA"/>
</dbReference>
<dbReference type="InterPro" id="IPR021860">
    <property type="entry name" value="Peptidase_S12_Pab87-rel_C"/>
</dbReference>
<dbReference type="Gene3D" id="2.40.128.600">
    <property type="match status" value="1"/>
</dbReference>
<dbReference type="PANTHER" id="PTHR46825">
    <property type="entry name" value="D-ALANYL-D-ALANINE-CARBOXYPEPTIDASE/ENDOPEPTIDASE AMPH"/>
    <property type="match status" value="1"/>
</dbReference>
<proteinExistence type="predicted"/>
<dbReference type="Pfam" id="PF00144">
    <property type="entry name" value="Beta-lactamase"/>
    <property type="match status" value="1"/>
</dbReference>
<evidence type="ECO:0000313" key="4">
    <source>
        <dbReference type="EMBL" id="RFB06025.1"/>
    </source>
</evidence>
<dbReference type="AlphaFoldDB" id="A0A371RKN7"/>
<organism evidence="4 5">
    <name type="scientific">Parvularcula marina</name>
    <dbReference type="NCBI Taxonomy" id="2292771"/>
    <lineage>
        <taxon>Bacteria</taxon>
        <taxon>Pseudomonadati</taxon>
        <taxon>Pseudomonadota</taxon>
        <taxon>Alphaproteobacteria</taxon>
        <taxon>Parvularculales</taxon>
        <taxon>Parvularculaceae</taxon>
        <taxon>Parvularcula</taxon>
    </lineage>
</organism>
<evidence type="ECO:0000313" key="5">
    <source>
        <dbReference type="Proteomes" id="UP000264589"/>
    </source>
</evidence>
<dbReference type="Proteomes" id="UP000264589">
    <property type="component" value="Unassembled WGS sequence"/>
</dbReference>
<dbReference type="InterPro" id="IPR001466">
    <property type="entry name" value="Beta-lactam-related"/>
</dbReference>
<feature type="domain" description="Beta-lactamase-related" evidence="2">
    <location>
        <begin position="40"/>
        <end position="365"/>
    </location>
</feature>
<accession>A0A371RKN7</accession>
<dbReference type="InParanoid" id="A0A371RKN7"/>
<evidence type="ECO:0000256" key="1">
    <source>
        <dbReference type="SAM" id="SignalP"/>
    </source>
</evidence>
<feature type="domain" description="Peptidase S12 Pab87-related C-terminal" evidence="3">
    <location>
        <begin position="415"/>
        <end position="515"/>
    </location>
</feature>
<dbReference type="InterPro" id="IPR012338">
    <property type="entry name" value="Beta-lactam/transpept-like"/>
</dbReference>
<comment type="caution">
    <text evidence="4">The sequence shown here is derived from an EMBL/GenBank/DDBJ whole genome shotgun (WGS) entry which is preliminary data.</text>
</comment>
<dbReference type="OrthoDB" id="5377981at2"/>
<keyword evidence="4" id="KW-0378">Hydrolase</keyword>
<keyword evidence="5" id="KW-1185">Reference proteome</keyword>
<reference evidence="4 5" key="1">
    <citation type="submission" date="2018-08" db="EMBL/GenBank/DDBJ databases">
        <title>Parvularcula sp. SM1705, isolated from surface water of the South Sea China.</title>
        <authorList>
            <person name="Sun L."/>
        </authorList>
    </citation>
    <scope>NUCLEOTIDE SEQUENCE [LARGE SCALE GENOMIC DNA]</scope>
    <source>
        <strain evidence="4 5">SM1705</strain>
    </source>
</reference>
<gene>
    <name evidence="4" type="ORF">DX908_12585</name>
</gene>
<evidence type="ECO:0000259" key="2">
    <source>
        <dbReference type="Pfam" id="PF00144"/>
    </source>
</evidence>
<dbReference type="InterPro" id="IPR050491">
    <property type="entry name" value="AmpC-like"/>
</dbReference>
<dbReference type="PANTHER" id="PTHR46825:SF15">
    <property type="entry name" value="BETA-LACTAMASE-RELATED DOMAIN-CONTAINING PROTEIN"/>
    <property type="match status" value="1"/>
</dbReference>
<keyword evidence="1" id="KW-0732">Signal</keyword>
<dbReference type="GO" id="GO:0016787">
    <property type="term" value="F:hydrolase activity"/>
    <property type="evidence" value="ECO:0007669"/>
    <property type="project" value="UniProtKB-KW"/>
</dbReference>
<evidence type="ECO:0000259" key="3">
    <source>
        <dbReference type="Pfam" id="PF11954"/>
    </source>
</evidence>
<protein>
    <submittedName>
        <fullName evidence="4">Serine hydrolase</fullName>
    </submittedName>
</protein>
<feature type="chain" id="PRO_5016769731" evidence="1">
    <location>
        <begin position="19"/>
        <end position="519"/>
    </location>
</feature>
<feature type="signal peptide" evidence="1">
    <location>
        <begin position="1"/>
        <end position="18"/>
    </location>
</feature>
<sequence length="519" mass="56136">MKKLAIASSLALGLAACATPSGEPENALPDFEGEALRAMEAFDATGMAAAITVDGEVVFQAAYGKADEGTDAPLTEDMLLPVASISKAFTTTALAILVDRGLVEWDAPVRTYIPEFAMYDPWVSEHFTVRDALTHRSGLPLGAGDLLFWPDSYSTAGDIIAALPHLRPSTEFRAAYAYDNLLYIVAGEIVARASGESWADFVRAEIFEPVGLEECATDYTRMRDEQTLMTGHERAPGEEEGVPVDERTLFKPEHAAAAGLVCPASDMMIWAQFWLDGAETKDGERIISEKQARELWTGVTPKRSGGSFNAGASHMQLYALGWNITDFEGTLMVSHSGGAPGVTSNFILLPEKNIGIFASSNDYRGTASTFTTQIADDLLGGRQYDYIAASGERFAKSIAEAQAALAGAVSPPTDAAAPSLPLAAYTGVYRDAWYGDVTISMKDGKLFIDMSRSEILDGSLSHYDGDRFVAFWPDRSLKADAFVTFTEEDGKITRMAMEAVSDITDFSYDFHDLDLVRVD</sequence>
<dbReference type="PROSITE" id="PS51257">
    <property type="entry name" value="PROKAR_LIPOPROTEIN"/>
    <property type="match status" value="1"/>
</dbReference>
<dbReference type="Pfam" id="PF11954">
    <property type="entry name" value="DUF3471"/>
    <property type="match status" value="1"/>
</dbReference>
<dbReference type="Gene3D" id="3.40.710.10">
    <property type="entry name" value="DD-peptidase/beta-lactamase superfamily"/>
    <property type="match status" value="1"/>
</dbReference>
<dbReference type="SUPFAM" id="SSF56601">
    <property type="entry name" value="beta-lactamase/transpeptidase-like"/>
    <property type="match status" value="1"/>
</dbReference>
<dbReference type="RefSeq" id="WP_116392658.1">
    <property type="nucleotide sequence ID" value="NZ_QUQO01000001.1"/>
</dbReference>